<reference evidence="6" key="1">
    <citation type="journal article" date="2019" name="Int. J. Syst. Evol. Microbiol.">
        <title>The Global Catalogue of Microorganisms (GCM) 10K type strain sequencing project: providing services to taxonomists for standard genome sequencing and annotation.</title>
        <authorList>
            <consortium name="The Broad Institute Genomics Platform"/>
            <consortium name="The Broad Institute Genome Sequencing Center for Infectious Disease"/>
            <person name="Wu L."/>
            <person name="Ma J."/>
        </authorList>
    </citation>
    <scope>NUCLEOTIDE SEQUENCE [LARGE SCALE GENOMIC DNA]</scope>
    <source>
        <strain evidence="6">NBRC 105830</strain>
    </source>
</reference>
<protein>
    <submittedName>
        <fullName evidence="5">Succinate-semialdehyde dehydrogenase</fullName>
    </submittedName>
</protein>
<evidence type="ECO:0000259" key="4">
    <source>
        <dbReference type="Pfam" id="PF00171"/>
    </source>
</evidence>
<keyword evidence="6" id="KW-1185">Reference proteome</keyword>
<dbReference type="PROSITE" id="PS00070">
    <property type="entry name" value="ALDEHYDE_DEHYDR_CYS"/>
    <property type="match status" value="1"/>
</dbReference>
<evidence type="ECO:0000256" key="1">
    <source>
        <dbReference type="ARBA" id="ARBA00009986"/>
    </source>
</evidence>
<comment type="similarity">
    <text evidence="1">Belongs to the aldehyde dehydrogenase family.</text>
</comment>
<dbReference type="Gene3D" id="3.40.605.10">
    <property type="entry name" value="Aldehyde Dehydrogenase, Chain A, domain 1"/>
    <property type="match status" value="1"/>
</dbReference>
<dbReference type="Gene3D" id="3.40.309.10">
    <property type="entry name" value="Aldehyde Dehydrogenase, Chain A, domain 2"/>
    <property type="match status" value="1"/>
</dbReference>
<dbReference type="PANTHER" id="PTHR43217">
    <property type="entry name" value="SUCCINATE SEMIALDEHYDE DEHYDROGENASE [NAD(P)+] SAD"/>
    <property type="match status" value="1"/>
</dbReference>
<evidence type="ECO:0000256" key="3">
    <source>
        <dbReference type="ARBA" id="ARBA00023002"/>
    </source>
</evidence>
<dbReference type="CDD" id="cd07100">
    <property type="entry name" value="ALDH_SSADH1_GabD1"/>
    <property type="match status" value="1"/>
</dbReference>
<dbReference type="Proteomes" id="UP001157109">
    <property type="component" value="Unassembled WGS sequence"/>
</dbReference>
<evidence type="ECO:0000313" key="5">
    <source>
        <dbReference type="EMBL" id="GMA18618.1"/>
    </source>
</evidence>
<feature type="domain" description="Aldehyde dehydrogenase" evidence="4">
    <location>
        <begin position="3"/>
        <end position="450"/>
    </location>
</feature>
<dbReference type="InterPro" id="IPR016163">
    <property type="entry name" value="Ald_DH_C"/>
</dbReference>
<dbReference type="SUPFAM" id="SSF53720">
    <property type="entry name" value="ALDH-like"/>
    <property type="match status" value="1"/>
</dbReference>
<keyword evidence="3" id="KW-0560">Oxidoreductase</keyword>
<comment type="caution">
    <text evidence="5">The sequence shown here is derived from an EMBL/GenBank/DDBJ whole genome shotgun (WGS) entry which is preliminary data.</text>
</comment>
<accession>A0ABQ6HKM6</accession>
<keyword evidence="2" id="KW-0521">NADP</keyword>
<dbReference type="InterPro" id="IPR016162">
    <property type="entry name" value="Ald_DH_N"/>
</dbReference>
<dbReference type="InterPro" id="IPR015590">
    <property type="entry name" value="Aldehyde_DH_dom"/>
</dbReference>
<dbReference type="InterPro" id="IPR044148">
    <property type="entry name" value="ALDH_GabD1-like"/>
</dbReference>
<proteinExistence type="inferred from homology"/>
<dbReference type="RefSeq" id="WP_284283654.1">
    <property type="nucleotide sequence ID" value="NZ_BSUJ01000001.1"/>
</dbReference>
<dbReference type="Pfam" id="PF00171">
    <property type="entry name" value="Aldedh"/>
    <property type="match status" value="1"/>
</dbReference>
<dbReference type="PANTHER" id="PTHR43217:SF1">
    <property type="entry name" value="SUCCINATE SEMIALDEHYDE DEHYDROGENASE [NAD(P)+] SAD"/>
    <property type="match status" value="1"/>
</dbReference>
<dbReference type="EMBL" id="BSUJ01000001">
    <property type="protein sequence ID" value="GMA18618.1"/>
    <property type="molecule type" value="Genomic_DNA"/>
</dbReference>
<sequence>MFTTTNPATEQTLATYEFLTDAQLEATLEAAARAQRSWRDEPVAERSALLRSIAARLRDDREPLAQLITQEMGKPIREARSEVEKSAVTLDYYADNGADILAFEQIPTQAQCSGVRFDPLGVVLAIMPWNYPLWQFFRFAAPALIAGNAALLKHAANVAGCAERIMAVLADAGVPEGLVGNLMIDTPTIERVIADRRVAAVTLTGSTRVGAIVAAQAGSVLKKQVLELGGSDPFIVLADADLEAAATVAVKARFTASGQSCVNAKRFIVVDKVADEFVRLFVDRASELVVGDPTDETTDVGPLARADLRDAVADQVRLSIEAGAEVALGGEPLPGPGYFYRPTILDRVPRTAPAACEETFGPAAAVIRVADEDEAIQVANDTDYGLGASLWTQDRSRAEILTSRIEAGAVFVNAQVASDARLPFGGIKRSGYGRELSGYGLREFANIKTIWID</sequence>
<evidence type="ECO:0000313" key="6">
    <source>
        <dbReference type="Proteomes" id="UP001157109"/>
    </source>
</evidence>
<gene>
    <name evidence="5" type="ORF">GCM10025862_06390</name>
</gene>
<dbReference type="InterPro" id="IPR016161">
    <property type="entry name" value="Ald_DH/histidinol_DH"/>
</dbReference>
<organism evidence="5 6">
    <name type="scientific">Arsenicicoccus piscis</name>
    <dbReference type="NCBI Taxonomy" id="673954"/>
    <lineage>
        <taxon>Bacteria</taxon>
        <taxon>Bacillati</taxon>
        <taxon>Actinomycetota</taxon>
        <taxon>Actinomycetes</taxon>
        <taxon>Micrococcales</taxon>
        <taxon>Intrasporangiaceae</taxon>
        <taxon>Arsenicicoccus</taxon>
    </lineage>
</organism>
<dbReference type="InterPro" id="IPR016160">
    <property type="entry name" value="Ald_DH_CS_CYS"/>
</dbReference>
<dbReference type="InterPro" id="IPR047110">
    <property type="entry name" value="GABD/Sad-like"/>
</dbReference>
<name>A0ABQ6HKM6_9MICO</name>
<evidence type="ECO:0000256" key="2">
    <source>
        <dbReference type="ARBA" id="ARBA00022857"/>
    </source>
</evidence>